<name>A0A0G4N055_VERLO</name>
<dbReference type="SUPFAM" id="SSF56235">
    <property type="entry name" value="N-terminal nucleophile aminohydrolases (Ntn hydrolases)"/>
    <property type="match status" value="3"/>
</dbReference>
<proteinExistence type="predicted"/>
<organism evidence="2 3">
    <name type="scientific">Verticillium longisporum</name>
    <name type="common">Verticillium dahliae var. longisporum</name>
    <dbReference type="NCBI Taxonomy" id="100787"/>
    <lineage>
        <taxon>Eukaryota</taxon>
        <taxon>Fungi</taxon>
        <taxon>Dikarya</taxon>
        <taxon>Ascomycota</taxon>
        <taxon>Pezizomycotina</taxon>
        <taxon>Sordariomycetes</taxon>
        <taxon>Hypocreomycetidae</taxon>
        <taxon>Glomerellales</taxon>
        <taxon>Plectosphaerellaceae</taxon>
        <taxon>Verticillium</taxon>
    </lineage>
</organism>
<dbReference type="InterPro" id="IPR029055">
    <property type="entry name" value="Ntn_hydrolases_N"/>
</dbReference>
<accession>A0A0G4N055</accession>
<evidence type="ECO:0000256" key="1">
    <source>
        <dbReference type="SAM" id="MobiDB-lite"/>
    </source>
</evidence>
<feature type="compositionally biased region" description="Basic and acidic residues" evidence="1">
    <location>
        <begin position="310"/>
        <end position="322"/>
    </location>
</feature>
<feature type="region of interest" description="Disordered" evidence="1">
    <location>
        <begin position="310"/>
        <end position="329"/>
    </location>
</feature>
<protein>
    <recommendedName>
        <fullName evidence="4">Gamma-glutamyltransferase</fullName>
    </recommendedName>
</protein>
<feature type="region of interest" description="Disordered" evidence="1">
    <location>
        <begin position="196"/>
        <end position="217"/>
    </location>
</feature>
<sequence>MPLNPAHMLTPQAAEFTRFPSRRSVVHSTKGIVSCTQPLAAKCGLEVLHAGGNAADAAVAVAAGLNMTEPCSTGIGGDMFILYYDAKTGKVSAMNGSGRSGNKCTLETVRRDLGLADGASGKIPSKSVHAVTVPGAAAGWVDTVERFGSGNLALDQILAPAIELGEKGFPVSDITGYYWTSAESILREASPNYGEMLKKDPSAKDGVRAPRPGEIMKNPDLARTRDLGLADGAQGKIPSKSVHAVTVPGAAAGWVDTVERFGSGNLALDRILAPAIELGERGFPVSDITGYYWTSAESILREASPNYGEMLKKDPSAKDGVRAPRPGEIMKNPDLARTFRALATEGKKGFYQGRIAEEYVKVCRDLGGHIDLDDLAHHLETGSEPVEPISLKLQHGGFHDDGVEVWEHPPNGQGIVALMALGILQALQNEGTIPKWKPEDHNTAPYLHAIIEALRLGFTDAQWYVTDPNVEKVPAAGLIAPEYLAARARLFDATKAAASVERGTPPTIPSPALHSSDTVYFAMLKKDPSAKDGVRAPRPGEIMKNPDLARTFRALATEGKKGFYQGRIAEEYVKVCKDLGGHIDLDDLAHHLETGSEPVEPISLKLQHGGFHDDGVEVWEHPPNGQGI</sequence>
<dbReference type="EMBL" id="CVQH01025972">
    <property type="protein sequence ID" value="CRK39797.1"/>
    <property type="molecule type" value="Genomic_DNA"/>
</dbReference>
<dbReference type="Pfam" id="PF01019">
    <property type="entry name" value="G_glu_transpept"/>
    <property type="match status" value="3"/>
</dbReference>
<dbReference type="Gene3D" id="1.10.246.130">
    <property type="match status" value="1"/>
</dbReference>
<dbReference type="PANTHER" id="PTHR43881">
    <property type="entry name" value="GAMMA-GLUTAMYLTRANSPEPTIDASE (AFU_ORTHOLOGUE AFUA_4G13580)"/>
    <property type="match status" value="1"/>
</dbReference>
<evidence type="ECO:0008006" key="4">
    <source>
        <dbReference type="Google" id="ProtNLM"/>
    </source>
</evidence>
<evidence type="ECO:0000313" key="2">
    <source>
        <dbReference type="EMBL" id="CRK39797.1"/>
    </source>
</evidence>
<feature type="compositionally biased region" description="Basic and acidic residues" evidence="1">
    <location>
        <begin position="196"/>
        <end position="208"/>
    </location>
</feature>
<dbReference type="PANTHER" id="PTHR43881:SF1">
    <property type="entry name" value="GAMMA-GLUTAMYLTRANSPEPTIDASE (AFU_ORTHOLOGUE AFUA_4G13580)"/>
    <property type="match status" value="1"/>
</dbReference>
<dbReference type="STRING" id="100787.A0A0G4N055"/>
<gene>
    <name evidence="2" type="ORF">BN1708_008023</name>
</gene>
<evidence type="ECO:0000313" key="3">
    <source>
        <dbReference type="Proteomes" id="UP000044602"/>
    </source>
</evidence>
<feature type="non-terminal residue" evidence="2">
    <location>
        <position position="628"/>
    </location>
</feature>
<reference evidence="3" key="1">
    <citation type="submission" date="2015-05" db="EMBL/GenBank/DDBJ databases">
        <authorList>
            <person name="Fogelqvist Johan"/>
        </authorList>
    </citation>
    <scope>NUCLEOTIDE SEQUENCE [LARGE SCALE GENOMIC DNA]</scope>
</reference>
<dbReference type="InterPro" id="IPR043138">
    <property type="entry name" value="GGT_lsub"/>
</dbReference>
<keyword evidence="3" id="KW-1185">Reference proteome</keyword>
<dbReference type="InterPro" id="IPR052896">
    <property type="entry name" value="GGT-like_enzyme"/>
</dbReference>
<dbReference type="Proteomes" id="UP000044602">
    <property type="component" value="Unassembled WGS sequence"/>
</dbReference>
<dbReference type="PRINTS" id="PR01210">
    <property type="entry name" value="GGTRANSPTASE"/>
</dbReference>
<dbReference type="AlphaFoldDB" id="A0A0G4N055"/>